<protein>
    <submittedName>
        <fullName evidence="2">Helix-turn-helix domain-containing protein</fullName>
    </submittedName>
</protein>
<evidence type="ECO:0000313" key="3">
    <source>
        <dbReference type="Proteomes" id="UP000310016"/>
    </source>
</evidence>
<dbReference type="Pfam" id="PF01381">
    <property type="entry name" value="HTH_3"/>
    <property type="match status" value="1"/>
</dbReference>
<accession>A0A4U0QD57</accession>
<feature type="domain" description="HTH cro/C1-type" evidence="1">
    <location>
        <begin position="15"/>
        <end position="63"/>
    </location>
</feature>
<dbReference type="Proteomes" id="UP000310016">
    <property type="component" value="Unassembled WGS sequence"/>
</dbReference>
<organism evidence="2 3">
    <name type="scientific">Chitiniphilus eburneus</name>
    <dbReference type="NCBI Taxonomy" id="2571148"/>
    <lineage>
        <taxon>Bacteria</taxon>
        <taxon>Pseudomonadati</taxon>
        <taxon>Pseudomonadota</taxon>
        <taxon>Betaproteobacteria</taxon>
        <taxon>Neisseriales</taxon>
        <taxon>Chitinibacteraceae</taxon>
        <taxon>Chitiniphilus</taxon>
    </lineage>
</organism>
<dbReference type="InterPro" id="IPR001387">
    <property type="entry name" value="Cro/C1-type_HTH"/>
</dbReference>
<evidence type="ECO:0000259" key="1">
    <source>
        <dbReference type="PROSITE" id="PS50943"/>
    </source>
</evidence>
<dbReference type="EMBL" id="SUMF01000008">
    <property type="protein sequence ID" value="TJZ73774.1"/>
    <property type="molecule type" value="Genomic_DNA"/>
</dbReference>
<keyword evidence="3" id="KW-1185">Reference proteome</keyword>
<dbReference type="Gene3D" id="1.10.260.40">
    <property type="entry name" value="lambda repressor-like DNA-binding domains"/>
    <property type="match status" value="1"/>
</dbReference>
<dbReference type="GO" id="GO:0003677">
    <property type="term" value="F:DNA binding"/>
    <property type="evidence" value="ECO:0007669"/>
    <property type="project" value="InterPro"/>
</dbReference>
<gene>
    <name evidence="2" type="ORF">FAZ21_09125</name>
</gene>
<comment type="caution">
    <text evidence="2">The sequence shown here is derived from an EMBL/GenBank/DDBJ whole genome shotgun (WGS) entry which is preliminary data.</text>
</comment>
<dbReference type="SUPFAM" id="SSF47413">
    <property type="entry name" value="lambda repressor-like DNA-binding domains"/>
    <property type="match status" value="1"/>
</dbReference>
<proteinExistence type="predicted"/>
<name>A0A4U0QD57_9NEIS</name>
<dbReference type="RefSeq" id="WP_136773137.1">
    <property type="nucleotide sequence ID" value="NZ_SUMF01000008.1"/>
</dbReference>
<dbReference type="SMART" id="SM00530">
    <property type="entry name" value="HTH_XRE"/>
    <property type="match status" value="1"/>
</dbReference>
<reference evidence="2 3" key="1">
    <citation type="submission" date="2019-04" db="EMBL/GenBank/DDBJ databases">
        <title>Chitiniphilus eburnea sp. nov., a novel chitinolytic bacterium isolated from aquaculture sludge.</title>
        <authorList>
            <person name="Sheng M."/>
        </authorList>
    </citation>
    <scope>NUCLEOTIDE SEQUENCE [LARGE SCALE GENOMIC DNA]</scope>
    <source>
        <strain evidence="2 3">HX-2-15</strain>
    </source>
</reference>
<dbReference type="CDD" id="cd00093">
    <property type="entry name" value="HTH_XRE"/>
    <property type="match status" value="1"/>
</dbReference>
<dbReference type="PROSITE" id="PS50943">
    <property type="entry name" value="HTH_CROC1"/>
    <property type="match status" value="1"/>
</dbReference>
<sequence length="82" mass="9574">MRDTPHPITTWLCHEKDRTQQRLADALGVSQGLISQWVNTRRPIAPRHCTKLSRITGIPLDKLRPKDWHLIWPADADQEETR</sequence>
<dbReference type="OrthoDB" id="8596250at2"/>
<dbReference type="AlphaFoldDB" id="A0A4U0QD57"/>
<evidence type="ECO:0000313" key="2">
    <source>
        <dbReference type="EMBL" id="TJZ73774.1"/>
    </source>
</evidence>
<dbReference type="InterPro" id="IPR010982">
    <property type="entry name" value="Lambda_DNA-bd_dom_sf"/>
</dbReference>